<dbReference type="CDD" id="cd12148">
    <property type="entry name" value="fungal_TF_MHR"/>
    <property type="match status" value="1"/>
</dbReference>
<evidence type="ECO:0000256" key="2">
    <source>
        <dbReference type="ARBA" id="ARBA00022723"/>
    </source>
</evidence>
<dbReference type="InterPro" id="IPR036864">
    <property type="entry name" value="Zn2-C6_fun-type_DNA-bd_sf"/>
</dbReference>
<dbReference type="PROSITE" id="PS50048">
    <property type="entry name" value="ZN2_CY6_FUNGAL_2"/>
    <property type="match status" value="1"/>
</dbReference>
<dbReference type="Proteomes" id="UP000028045">
    <property type="component" value="Unassembled WGS sequence"/>
</dbReference>
<dbReference type="InterPro" id="IPR001138">
    <property type="entry name" value="Zn2Cys6_DnaBD"/>
</dbReference>
<dbReference type="PANTHER" id="PTHR31001:SF45">
    <property type="entry name" value="ZN(II)2CYS6 TRANSCRIPTION FACTOR (EUROFUNG)"/>
    <property type="match status" value="1"/>
</dbReference>
<feature type="domain" description="Zn(2)-C6 fungal-type" evidence="5">
    <location>
        <begin position="57"/>
        <end position="86"/>
    </location>
</feature>
<gene>
    <name evidence="6" type="ORF">S7711_00827</name>
</gene>
<dbReference type="GO" id="GO:0000981">
    <property type="term" value="F:DNA-binding transcription factor activity, RNA polymerase II-specific"/>
    <property type="evidence" value="ECO:0007669"/>
    <property type="project" value="InterPro"/>
</dbReference>
<dbReference type="GO" id="GO:0005634">
    <property type="term" value="C:nucleus"/>
    <property type="evidence" value="ECO:0007669"/>
    <property type="project" value="UniProtKB-SubCell"/>
</dbReference>
<dbReference type="Pfam" id="PF00172">
    <property type="entry name" value="Zn_clus"/>
    <property type="match status" value="1"/>
</dbReference>
<evidence type="ECO:0000313" key="6">
    <source>
        <dbReference type="EMBL" id="KEY70990.1"/>
    </source>
</evidence>
<feature type="compositionally biased region" description="Low complexity" evidence="4">
    <location>
        <begin position="24"/>
        <end position="36"/>
    </location>
</feature>
<dbReference type="Gene3D" id="4.10.240.10">
    <property type="entry name" value="Zn(2)-C6 fungal-type DNA-binding domain"/>
    <property type="match status" value="1"/>
</dbReference>
<dbReference type="Pfam" id="PF04082">
    <property type="entry name" value="Fungal_trans"/>
    <property type="match status" value="1"/>
</dbReference>
<protein>
    <recommendedName>
        <fullName evidence="5">Zn(2)-C6 fungal-type domain-containing protein</fullName>
    </recommendedName>
</protein>
<dbReference type="SUPFAM" id="SSF57701">
    <property type="entry name" value="Zn2/Cys6 DNA-binding domain"/>
    <property type="match status" value="1"/>
</dbReference>
<feature type="region of interest" description="Disordered" evidence="4">
    <location>
        <begin position="704"/>
        <end position="739"/>
    </location>
</feature>
<dbReference type="GO" id="GO:0006351">
    <property type="term" value="P:DNA-templated transcription"/>
    <property type="evidence" value="ECO:0007669"/>
    <property type="project" value="InterPro"/>
</dbReference>
<feature type="compositionally biased region" description="Low complexity" evidence="4">
    <location>
        <begin position="155"/>
        <end position="167"/>
    </location>
</feature>
<dbReference type="InterPro" id="IPR050613">
    <property type="entry name" value="Sec_Metabolite_Reg"/>
</dbReference>
<dbReference type="CDD" id="cd00067">
    <property type="entry name" value="GAL4"/>
    <property type="match status" value="1"/>
</dbReference>
<evidence type="ECO:0000256" key="3">
    <source>
        <dbReference type="ARBA" id="ARBA00023242"/>
    </source>
</evidence>
<name>A0A084B0B1_STACB</name>
<proteinExistence type="predicted"/>
<dbReference type="HOGENOM" id="CLU_004083_5_3_1"/>
<dbReference type="OrthoDB" id="2269373at2759"/>
<evidence type="ECO:0000313" key="7">
    <source>
        <dbReference type="Proteomes" id="UP000028045"/>
    </source>
</evidence>
<evidence type="ECO:0000256" key="1">
    <source>
        <dbReference type="ARBA" id="ARBA00004123"/>
    </source>
</evidence>
<dbReference type="EMBL" id="KL648402">
    <property type="protein sequence ID" value="KEY70990.1"/>
    <property type="molecule type" value="Genomic_DNA"/>
</dbReference>
<dbReference type="InterPro" id="IPR007219">
    <property type="entry name" value="XnlR_reg_dom"/>
</dbReference>
<sequence length="795" mass="88793">MTGRLPPASGLDPAQSTYRHHQQNPHPHLQPHQQPHPQQPQPLPHDSSTVKLTRGTSCVLCQQRKVRCDKNKPCANCVKAGVECRVVPPQPPRRRKRRLQEKDLIERLKKYESLLSENGVKFDAIGQDLRADGHNLEDVDELENDFESLRTDPEASASPSNASQSQADRGPDKFFSFHKEFRASERMLQDTSDGEEINTSTIHQAFDRMFGNQDGFPFILSGQTSSVTHLHPPMMQIMQLWQVYIDNINPLLKITHVPTVQGQIIEATSCLENAPRNIEALMFGMYIMAIHSMEEAEVLQRFNATKAELLARFFPAIQQALVNASFMRVNDPICLQALYLYLMAVRWYVDPRQVFCLIGIAIRIAQRMGLHRDPGNFGLPPFEVEQRRRLWWSLVGYDRRIGEMTGSTVTALSTGGDCKLPLNVNDSDLHVDGKEPPVPHTGPTEMLFALTRMELSMAVSSNSNRDSFKINNPDKPGAAPSTPKPGPTIRLAGQDGPEYTLEGYCAHVEGTYLSQCDAKIPLHFFTLTMTRQALCKMRVMNFLVRINNADAMPLKEIERDNLFLQATQMVEFDNIVYSSESLRPFKWYAMHYFPFPAYMFIVKELRQRVSGPMVERAWDAVARNYDLRGLLSNLHSPMHSAFSGHFIRAWQRHENHQLSTGRQVAKPYFIYILEQRAEERRQAHAANLPAPEEPGVTIPRLAYSSSAPSETQTSSNQPPSVGQPVGSSPTDDSSDMDFSYMMKPYQDLGSFTTGGGSAGQKVNGGFGGPLGGFMGGMGGAGMGGAGGGRSSMRGN</sequence>
<feature type="region of interest" description="Disordered" evidence="4">
    <location>
        <begin position="1"/>
        <end position="50"/>
    </location>
</feature>
<dbReference type="AlphaFoldDB" id="A0A084B0B1"/>
<organism evidence="6 7">
    <name type="scientific">Stachybotrys chartarum (strain CBS 109288 / IBT 7711)</name>
    <name type="common">Toxic black mold</name>
    <name type="synonym">Stilbospora chartarum</name>
    <dbReference type="NCBI Taxonomy" id="1280523"/>
    <lineage>
        <taxon>Eukaryota</taxon>
        <taxon>Fungi</taxon>
        <taxon>Dikarya</taxon>
        <taxon>Ascomycota</taxon>
        <taxon>Pezizomycotina</taxon>
        <taxon>Sordariomycetes</taxon>
        <taxon>Hypocreomycetidae</taxon>
        <taxon>Hypocreales</taxon>
        <taxon>Stachybotryaceae</taxon>
        <taxon>Stachybotrys</taxon>
    </lineage>
</organism>
<dbReference type="SMART" id="SM00906">
    <property type="entry name" value="Fungal_trans"/>
    <property type="match status" value="1"/>
</dbReference>
<comment type="subcellular location">
    <subcellularLocation>
        <location evidence="1">Nucleus</location>
    </subcellularLocation>
</comment>
<evidence type="ECO:0000256" key="4">
    <source>
        <dbReference type="SAM" id="MobiDB-lite"/>
    </source>
</evidence>
<accession>A0A084B0B1</accession>
<dbReference type="GO" id="GO:0008270">
    <property type="term" value="F:zinc ion binding"/>
    <property type="evidence" value="ECO:0007669"/>
    <property type="project" value="InterPro"/>
</dbReference>
<keyword evidence="3" id="KW-0539">Nucleus</keyword>
<feature type="region of interest" description="Disordered" evidence="4">
    <location>
        <begin position="463"/>
        <end position="492"/>
    </location>
</feature>
<dbReference type="SMART" id="SM00066">
    <property type="entry name" value="GAL4"/>
    <property type="match status" value="1"/>
</dbReference>
<evidence type="ECO:0000259" key="5">
    <source>
        <dbReference type="PROSITE" id="PS50048"/>
    </source>
</evidence>
<keyword evidence="2" id="KW-0479">Metal-binding</keyword>
<dbReference type="GO" id="GO:0003677">
    <property type="term" value="F:DNA binding"/>
    <property type="evidence" value="ECO:0007669"/>
    <property type="project" value="InterPro"/>
</dbReference>
<keyword evidence="7" id="KW-1185">Reference proteome</keyword>
<feature type="region of interest" description="Disordered" evidence="4">
    <location>
        <begin position="146"/>
        <end position="171"/>
    </location>
</feature>
<dbReference type="PANTHER" id="PTHR31001">
    <property type="entry name" value="UNCHARACTERIZED TRANSCRIPTIONAL REGULATORY PROTEIN"/>
    <property type="match status" value="1"/>
</dbReference>
<reference evidence="6 7" key="1">
    <citation type="journal article" date="2014" name="BMC Genomics">
        <title>Comparative genome sequencing reveals chemotype-specific gene clusters in the toxigenic black mold Stachybotrys.</title>
        <authorList>
            <person name="Semeiks J."/>
            <person name="Borek D."/>
            <person name="Otwinowski Z."/>
            <person name="Grishin N.V."/>
        </authorList>
    </citation>
    <scope>NUCLEOTIDE SEQUENCE [LARGE SCALE GENOMIC DNA]</scope>
    <source>
        <strain evidence="7">CBS 109288 / IBT 7711</strain>
    </source>
</reference>